<evidence type="ECO:0000256" key="1">
    <source>
        <dbReference type="SAM" id="SignalP"/>
    </source>
</evidence>
<keyword evidence="3" id="KW-1185">Reference proteome</keyword>
<dbReference type="RefSeq" id="WP_379192492.1">
    <property type="nucleotide sequence ID" value="NZ_JBHSOW010000131.1"/>
</dbReference>
<dbReference type="InterPro" id="IPR050490">
    <property type="entry name" value="Bact_solute-bd_prot1"/>
</dbReference>
<dbReference type="SUPFAM" id="SSF53850">
    <property type="entry name" value="Periplasmic binding protein-like II"/>
    <property type="match status" value="1"/>
</dbReference>
<dbReference type="PANTHER" id="PTHR43649:SF12">
    <property type="entry name" value="DIACETYLCHITOBIOSE BINDING PROTEIN DASA"/>
    <property type="match status" value="1"/>
</dbReference>
<feature type="signal peptide" evidence="1">
    <location>
        <begin position="1"/>
        <end position="22"/>
    </location>
</feature>
<evidence type="ECO:0000313" key="2">
    <source>
        <dbReference type="EMBL" id="MFC5653681.1"/>
    </source>
</evidence>
<dbReference type="PROSITE" id="PS51257">
    <property type="entry name" value="PROKAR_LIPOPROTEIN"/>
    <property type="match status" value="1"/>
</dbReference>
<dbReference type="Pfam" id="PF01547">
    <property type="entry name" value="SBP_bac_1"/>
    <property type="match status" value="1"/>
</dbReference>
<dbReference type="Gene3D" id="3.40.190.10">
    <property type="entry name" value="Periplasmic binding protein-like II"/>
    <property type="match status" value="2"/>
</dbReference>
<protein>
    <submittedName>
        <fullName evidence="2">ABC transporter substrate-binding protein</fullName>
    </submittedName>
</protein>
<keyword evidence="1" id="KW-0732">Signal</keyword>
<evidence type="ECO:0000313" key="3">
    <source>
        <dbReference type="Proteomes" id="UP001596047"/>
    </source>
</evidence>
<dbReference type="InterPro" id="IPR006059">
    <property type="entry name" value="SBP"/>
</dbReference>
<comment type="caution">
    <text evidence="2">The sequence shown here is derived from an EMBL/GenBank/DDBJ whole genome shotgun (WGS) entry which is preliminary data.</text>
</comment>
<dbReference type="Proteomes" id="UP001596047">
    <property type="component" value="Unassembled WGS sequence"/>
</dbReference>
<proteinExistence type="predicted"/>
<feature type="chain" id="PRO_5045496506" evidence="1">
    <location>
        <begin position="23"/>
        <end position="489"/>
    </location>
</feature>
<reference evidence="3" key="1">
    <citation type="journal article" date="2019" name="Int. J. Syst. Evol. Microbiol.">
        <title>The Global Catalogue of Microorganisms (GCM) 10K type strain sequencing project: providing services to taxonomists for standard genome sequencing and annotation.</title>
        <authorList>
            <consortium name="The Broad Institute Genomics Platform"/>
            <consortium name="The Broad Institute Genome Sequencing Center for Infectious Disease"/>
            <person name="Wu L."/>
            <person name="Ma J."/>
        </authorList>
    </citation>
    <scope>NUCLEOTIDE SEQUENCE [LARGE SCALE GENOMIC DNA]</scope>
    <source>
        <strain evidence="3">CGMCC 1.3240</strain>
    </source>
</reference>
<name>A0ABW0WAD7_9BACL</name>
<accession>A0ABW0WAD7</accession>
<dbReference type="PANTHER" id="PTHR43649">
    <property type="entry name" value="ARABINOSE-BINDING PROTEIN-RELATED"/>
    <property type="match status" value="1"/>
</dbReference>
<gene>
    <name evidence="2" type="ORF">ACFPYJ_32095</name>
</gene>
<organism evidence="2 3">
    <name type="scientific">Paenibacillus solisilvae</name>
    <dbReference type="NCBI Taxonomy" id="2486751"/>
    <lineage>
        <taxon>Bacteria</taxon>
        <taxon>Bacillati</taxon>
        <taxon>Bacillota</taxon>
        <taxon>Bacilli</taxon>
        <taxon>Bacillales</taxon>
        <taxon>Paenibacillaceae</taxon>
        <taxon>Paenibacillus</taxon>
    </lineage>
</organism>
<dbReference type="EMBL" id="JBHSOW010000131">
    <property type="protein sequence ID" value="MFC5653681.1"/>
    <property type="molecule type" value="Genomic_DNA"/>
</dbReference>
<sequence>MRKKLKLGLIMLSLILAMSVISACSGNNSNNHASEAPSGKGAQSGKSAKLSLAVWGAEYAIAQKVEETYKKIFADYKAKTGTEVEFTFIPDNNYRTWMVTQQAANSMPEVVLTRMAWVWEDFAKDQVYDLTPYMEKESPYNPGKPWKDTFLPSFYKDSINPATNVVNSAPAYTAMIRIVYNKELFEKAGIAKAPETWPEFIEANKKLKAAGIIPMAMSGQSNSHMSWFLTSIFGQLDEPLRKKMDTDGDNMVIKNELARATDLGLIDYTKSPFKDGLELFKDFSQYWNSDFNGIDEKTAQQLWLTGKAAMLPLNSADLSLVEDMEGRNFEYGGMPIPVITKEQFPDAMGKSVVLGGAANESWAISKSTTGAELDAAADLIMYLTSPEVQGQLGEVLSYLPTINNAILPEKLQGFELKNEDIRRANYTGPATIKEFSDFLVKSIQLYLGGTVDVSKLTEELNKEWNKGMVNAKATNDWTEANNYGMKKAE</sequence>